<feature type="region of interest" description="Disordered" evidence="1">
    <location>
        <begin position="1"/>
        <end position="62"/>
    </location>
</feature>
<keyword evidence="3" id="KW-1185">Reference proteome</keyword>
<evidence type="ECO:0000313" key="2">
    <source>
        <dbReference type="EMBL" id="CDJ28893.1"/>
    </source>
</evidence>
<dbReference type="Proteomes" id="UP000030744">
    <property type="component" value="Unassembled WGS sequence"/>
</dbReference>
<reference evidence="2" key="2">
    <citation type="submission" date="2013-10" db="EMBL/GenBank/DDBJ databases">
        <authorList>
            <person name="Aslett M."/>
        </authorList>
    </citation>
    <scope>NUCLEOTIDE SEQUENCE [LARGE SCALE GENOMIC DNA]</scope>
    <source>
        <strain evidence="2">Houghton</strain>
    </source>
</reference>
<evidence type="ECO:0000313" key="3">
    <source>
        <dbReference type="Proteomes" id="UP000030744"/>
    </source>
</evidence>
<accession>U6JZG2</accession>
<protein>
    <submittedName>
        <fullName evidence="2">Uncharacterized protein</fullName>
    </submittedName>
</protein>
<dbReference type="AlphaFoldDB" id="U6JZG2"/>
<proteinExistence type="predicted"/>
<dbReference type="EMBL" id="HG681613">
    <property type="protein sequence ID" value="CDJ28893.1"/>
    <property type="molecule type" value="Genomic_DNA"/>
</dbReference>
<reference evidence="2" key="1">
    <citation type="submission" date="2013-10" db="EMBL/GenBank/DDBJ databases">
        <title>Genomic analysis of the causative agents of coccidiosis in chickens.</title>
        <authorList>
            <person name="Reid A.J."/>
            <person name="Blake D."/>
            <person name="Billington K."/>
            <person name="Browne H."/>
            <person name="Dunn M."/>
            <person name="Hung S."/>
            <person name="Kawahara F."/>
            <person name="Miranda-Saavedra D."/>
            <person name="Mourier T."/>
            <person name="Nagra H."/>
            <person name="Otto T.D."/>
            <person name="Rawlings N."/>
            <person name="Sanchez A."/>
            <person name="Sanders M."/>
            <person name="Subramaniam C."/>
            <person name="Tay Y."/>
            <person name="Dear P."/>
            <person name="Doerig C."/>
            <person name="Gruber A."/>
            <person name="Parkinson J."/>
            <person name="Shirley M."/>
            <person name="Wan K.L."/>
            <person name="Berriman M."/>
            <person name="Tomley F."/>
            <person name="Pain A."/>
        </authorList>
    </citation>
    <scope>NUCLEOTIDE SEQUENCE [LARGE SCALE GENOMIC DNA]</scope>
    <source>
        <strain evidence="2">Houghton</strain>
    </source>
</reference>
<dbReference type="GeneID" id="25379202"/>
<evidence type="ECO:0000256" key="1">
    <source>
        <dbReference type="SAM" id="MobiDB-lite"/>
    </source>
</evidence>
<feature type="region of interest" description="Disordered" evidence="1">
    <location>
        <begin position="91"/>
        <end position="181"/>
    </location>
</feature>
<gene>
    <name evidence="2" type="ORF">EMH_0044890</name>
</gene>
<sequence length="264" mass="26892">MDPQSGSLRGAAAAAGAPMGRSEGVNKLPAGEEVEVAGGTLPEGEEVGEEPQLPKEPCFARPRPFGHTLRELIDQLGALATIAGATLKSLGSRGVAGLRGGASSSGVRGGEETGPVDQAQREVPATEPVPERPVSEEAPVVKSPPVEESLDEEGAAGELGETEDKPQLPKEPCASKPERPNFGLKNLLMKAVAAAAAAGLLLKDLGGRGVASMTRSRAGVQPIEAGPESSEQLATPPPPSPLDIQQPNNPLPRPEDVVGAGEMA</sequence>
<dbReference type="OrthoDB" id="348998at2759"/>
<feature type="region of interest" description="Disordered" evidence="1">
    <location>
        <begin position="210"/>
        <end position="264"/>
    </location>
</feature>
<dbReference type="RefSeq" id="XP_013351467.1">
    <property type="nucleotide sequence ID" value="XM_013496013.1"/>
</dbReference>
<name>U6JZG2_9EIME</name>
<feature type="compositionally biased region" description="Low complexity" evidence="1">
    <location>
        <begin position="91"/>
        <end position="106"/>
    </location>
</feature>
<organism evidence="2 3">
    <name type="scientific">Eimeria mitis</name>
    <dbReference type="NCBI Taxonomy" id="44415"/>
    <lineage>
        <taxon>Eukaryota</taxon>
        <taxon>Sar</taxon>
        <taxon>Alveolata</taxon>
        <taxon>Apicomplexa</taxon>
        <taxon>Conoidasida</taxon>
        <taxon>Coccidia</taxon>
        <taxon>Eucoccidiorida</taxon>
        <taxon>Eimeriorina</taxon>
        <taxon>Eimeriidae</taxon>
        <taxon>Eimeria</taxon>
    </lineage>
</organism>
<dbReference type="VEuPathDB" id="ToxoDB:EMH_0044890"/>